<dbReference type="InterPro" id="IPR003738">
    <property type="entry name" value="SRAP"/>
</dbReference>
<dbReference type="InterPro" id="IPR036590">
    <property type="entry name" value="SRAP-like"/>
</dbReference>
<comment type="caution">
    <text evidence="9">The sequence shown here is derived from an EMBL/GenBank/DDBJ whole genome shotgun (WGS) entry which is preliminary data.</text>
</comment>
<keyword evidence="4 8" id="KW-0378">Hydrolase</keyword>
<keyword evidence="6" id="KW-0238">DNA-binding</keyword>
<evidence type="ECO:0000256" key="4">
    <source>
        <dbReference type="ARBA" id="ARBA00022801"/>
    </source>
</evidence>
<dbReference type="PANTHER" id="PTHR13604">
    <property type="entry name" value="DC12-RELATED"/>
    <property type="match status" value="1"/>
</dbReference>
<evidence type="ECO:0000256" key="8">
    <source>
        <dbReference type="RuleBase" id="RU364100"/>
    </source>
</evidence>
<name>A0ABM8V0Q2_THEXY</name>
<comment type="similarity">
    <text evidence="1 8">Belongs to the SOS response-associated peptidase family.</text>
</comment>
<keyword evidence="10" id="KW-1185">Reference proteome</keyword>
<organism evidence="9 10">
    <name type="scientific">Thermobacillus xylanilyticus</name>
    <dbReference type="NCBI Taxonomy" id="76633"/>
    <lineage>
        <taxon>Bacteria</taxon>
        <taxon>Bacillati</taxon>
        <taxon>Bacillota</taxon>
        <taxon>Bacilli</taxon>
        <taxon>Bacillales</taxon>
        <taxon>Paenibacillaceae</taxon>
        <taxon>Thermobacillus</taxon>
    </lineage>
</organism>
<evidence type="ECO:0000256" key="5">
    <source>
        <dbReference type="ARBA" id="ARBA00023124"/>
    </source>
</evidence>
<keyword evidence="2 8" id="KW-0645">Protease</keyword>
<reference evidence="9 10" key="1">
    <citation type="submission" date="2021-04" db="EMBL/GenBank/DDBJ databases">
        <authorList>
            <person name="Rakotoarivonina H."/>
        </authorList>
    </citation>
    <scope>NUCLEOTIDE SEQUENCE [LARGE SCALE GENOMIC DNA]</scope>
    <source>
        <strain evidence="9 10">XE</strain>
    </source>
</reference>
<evidence type="ECO:0000313" key="9">
    <source>
        <dbReference type="EMBL" id="CAG5079403.1"/>
    </source>
</evidence>
<accession>A0ABM8V0Q2</accession>
<sequence length="223" mass="25726">MMTKRRWRLRRSLKPEVREVFALTSSLDEIRDRFEIVKITAEYEPQEAVEPTDPVPIIVGRRRERRLVDARWGLFPFWAKDSVHADLHGVLDKPIFERLVRKQRCIVPGTALATLREDGRLCHIVRMMPKEGGLFGMAGLYEEFVNGSGKLHRAFTIVTTDSRGGHGDVRSRMPLLLGDAEAEEWLNPDRKVSSAWPGFFDVPDEARWVVHTDVRRLERTVQA</sequence>
<dbReference type="Gene3D" id="3.90.1680.10">
    <property type="entry name" value="SOS response associated peptidase-like"/>
    <property type="match status" value="1"/>
</dbReference>
<dbReference type="PANTHER" id="PTHR13604:SF0">
    <property type="entry name" value="ABASIC SITE PROCESSING PROTEIN HMCES"/>
    <property type="match status" value="1"/>
</dbReference>
<keyword evidence="3" id="KW-0227">DNA damage</keyword>
<evidence type="ECO:0000256" key="3">
    <source>
        <dbReference type="ARBA" id="ARBA00022763"/>
    </source>
</evidence>
<protein>
    <recommendedName>
        <fullName evidence="8">Abasic site processing protein</fullName>
        <ecNumber evidence="8">3.4.-.-</ecNumber>
    </recommendedName>
</protein>
<evidence type="ECO:0000313" key="10">
    <source>
        <dbReference type="Proteomes" id="UP000681526"/>
    </source>
</evidence>
<evidence type="ECO:0000256" key="1">
    <source>
        <dbReference type="ARBA" id="ARBA00008136"/>
    </source>
</evidence>
<keyword evidence="5" id="KW-0190">Covalent protein-DNA linkage</keyword>
<dbReference type="Pfam" id="PF02586">
    <property type="entry name" value="SRAP"/>
    <property type="match status" value="1"/>
</dbReference>
<dbReference type="EC" id="3.4.-.-" evidence="8"/>
<gene>
    <name evidence="9" type="primary">txxe 724-yoqW</name>
    <name evidence="9" type="ORF">TXXE_03125</name>
</gene>
<dbReference type="EMBL" id="CAJRAY010000017">
    <property type="protein sequence ID" value="CAG5079403.1"/>
    <property type="molecule type" value="Genomic_DNA"/>
</dbReference>
<dbReference type="SUPFAM" id="SSF143081">
    <property type="entry name" value="BB1717-like"/>
    <property type="match status" value="1"/>
</dbReference>
<dbReference type="RefSeq" id="WP_213483430.1">
    <property type="nucleotide sequence ID" value="NZ_CAJRAY010000017.1"/>
</dbReference>
<proteinExistence type="inferred from homology"/>
<dbReference type="Proteomes" id="UP000681526">
    <property type="component" value="Unassembled WGS sequence"/>
</dbReference>
<keyword evidence="7" id="KW-0456">Lyase</keyword>
<evidence type="ECO:0000256" key="2">
    <source>
        <dbReference type="ARBA" id="ARBA00022670"/>
    </source>
</evidence>
<evidence type="ECO:0000256" key="6">
    <source>
        <dbReference type="ARBA" id="ARBA00023125"/>
    </source>
</evidence>
<evidence type="ECO:0000256" key="7">
    <source>
        <dbReference type="ARBA" id="ARBA00023239"/>
    </source>
</evidence>